<reference evidence="6 7" key="1">
    <citation type="submission" date="2019-12" db="EMBL/GenBank/DDBJ databases">
        <authorList>
            <person name="Floudas D."/>
            <person name="Bentzer J."/>
            <person name="Ahren D."/>
            <person name="Johansson T."/>
            <person name="Persson P."/>
            <person name="Tunlid A."/>
        </authorList>
    </citation>
    <scope>NUCLEOTIDE SEQUENCE [LARGE SCALE GENOMIC DNA]</scope>
    <source>
        <strain evidence="6 7">CBS 102.39</strain>
    </source>
</reference>
<dbReference type="GO" id="GO:0050661">
    <property type="term" value="F:NADP binding"/>
    <property type="evidence" value="ECO:0007669"/>
    <property type="project" value="InterPro"/>
</dbReference>
<evidence type="ECO:0000256" key="1">
    <source>
        <dbReference type="ARBA" id="ARBA00010139"/>
    </source>
</evidence>
<evidence type="ECO:0000256" key="4">
    <source>
        <dbReference type="ARBA" id="ARBA00023002"/>
    </source>
</evidence>
<evidence type="ECO:0000313" key="7">
    <source>
        <dbReference type="Proteomes" id="UP000521872"/>
    </source>
</evidence>
<keyword evidence="7" id="KW-1185">Reference proteome</keyword>
<proteinExistence type="inferred from homology"/>
<keyword evidence="2" id="KW-0285">Flavoprotein</keyword>
<keyword evidence="4" id="KW-0560">Oxidoreductase</keyword>
<dbReference type="InterPro" id="IPR036188">
    <property type="entry name" value="FAD/NAD-bd_sf"/>
</dbReference>
<keyword evidence="5" id="KW-0472">Membrane</keyword>
<dbReference type="EMBL" id="JAACJL010000044">
    <property type="protein sequence ID" value="KAF4614868.1"/>
    <property type="molecule type" value="Genomic_DNA"/>
</dbReference>
<evidence type="ECO:0000256" key="2">
    <source>
        <dbReference type="ARBA" id="ARBA00022630"/>
    </source>
</evidence>
<dbReference type="PANTHER" id="PTHR42877">
    <property type="entry name" value="L-ORNITHINE N(5)-MONOOXYGENASE-RELATED"/>
    <property type="match status" value="1"/>
</dbReference>
<gene>
    <name evidence="6" type="ORF">D9613_002704</name>
</gene>
<dbReference type="Gene3D" id="3.50.50.60">
    <property type="entry name" value="FAD/NAD(P)-binding domain"/>
    <property type="match status" value="2"/>
</dbReference>
<dbReference type="InterPro" id="IPR020946">
    <property type="entry name" value="Flavin_mOase-like"/>
</dbReference>
<keyword evidence="3" id="KW-0274">FAD</keyword>
<dbReference type="Pfam" id="PF00743">
    <property type="entry name" value="FMO-like"/>
    <property type="match status" value="1"/>
</dbReference>
<name>A0A8H4QQ26_9AGAR</name>
<dbReference type="GO" id="GO:0004499">
    <property type="term" value="F:N,N-dimethylaniline monooxygenase activity"/>
    <property type="evidence" value="ECO:0007669"/>
    <property type="project" value="InterPro"/>
</dbReference>
<dbReference type="Proteomes" id="UP000521872">
    <property type="component" value="Unassembled WGS sequence"/>
</dbReference>
<accession>A0A8H4QQ26</accession>
<dbReference type="PANTHER" id="PTHR42877:SF4">
    <property type="entry name" value="FAD_NAD(P)-BINDING DOMAIN-CONTAINING PROTEIN-RELATED"/>
    <property type="match status" value="1"/>
</dbReference>
<evidence type="ECO:0000313" key="6">
    <source>
        <dbReference type="EMBL" id="KAF4614868.1"/>
    </source>
</evidence>
<dbReference type="GO" id="GO:0050660">
    <property type="term" value="F:flavin adenine dinucleotide binding"/>
    <property type="evidence" value="ECO:0007669"/>
    <property type="project" value="InterPro"/>
</dbReference>
<comment type="similarity">
    <text evidence="1">Belongs to the FAD-binding monooxygenase family.</text>
</comment>
<evidence type="ECO:0000256" key="5">
    <source>
        <dbReference type="SAM" id="Phobius"/>
    </source>
</evidence>
<evidence type="ECO:0000256" key="3">
    <source>
        <dbReference type="ARBA" id="ARBA00022827"/>
    </source>
</evidence>
<sequence>MSSAQEKRTPHVVIVGAGLAGIAAAIALKTQLGFHNFTIYEKADAVGGTWRDNTYPGCGSDVPAHWYSLSTDLNPKWQSYYATQPELRAYWEELWHKHDLVRHTVLNSTVVNAEWSNDAQRYTVDIQDTRTGEKKQVEAEVMFYAIGGFQAPLYPKDLHGLESFKGESFHSARWRHDAVLRKKRVGVIGNGCSAAQLIPEIARDPTVQVVNFCRTPQWFVPRRNIQYPGWVQWMFAHVPFLLRWYRNLIMARSDLGFLIFRKDNKLLVKIARKFLSMYIRSKAPKEEADKLIPNYAPGCKRIIVDPGYLESLNQPNVSLRWDALDSIVENGIKMKTGEVIPLDVIIFSTGYSLEATQLDIRGSKGVTIKEYHQSKGGPMAYLGSCTPGFPNAYILLGPNVASGHASVIFSEESQINLAVQLIRPVVEGKAKSFEITDEATEKYNDWLQNRLQSSVWTDCVSYYQAGRDSKTRIIATFPGPVSLFWWFCRSPKWELFRGVGAEAWNRERKQRKLTKWALSTLLLGLALGLGLESWRSLIKRVVAERAQGMFI</sequence>
<dbReference type="InterPro" id="IPR051209">
    <property type="entry name" value="FAD-bind_Monooxygenase_sf"/>
</dbReference>
<dbReference type="SUPFAM" id="SSF51905">
    <property type="entry name" value="FAD/NAD(P)-binding domain"/>
    <property type="match status" value="2"/>
</dbReference>
<organism evidence="6 7">
    <name type="scientific">Agrocybe pediades</name>
    <dbReference type="NCBI Taxonomy" id="84607"/>
    <lineage>
        <taxon>Eukaryota</taxon>
        <taxon>Fungi</taxon>
        <taxon>Dikarya</taxon>
        <taxon>Basidiomycota</taxon>
        <taxon>Agaricomycotina</taxon>
        <taxon>Agaricomycetes</taxon>
        <taxon>Agaricomycetidae</taxon>
        <taxon>Agaricales</taxon>
        <taxon>Agaricineae</taxon>
        <taxon>Strophariaceae</taxon>
        <taxon>Agrocybe</taxon>
    </lineage>
</organism>
<dbReference type="AlphaFoldDB" id="A0A8H4QQ26"/>
<feature type="transmembrane region" description="Helical" evidence="5">
    <location>
        <begin position="12"/>
        <end position="28"/>
    </location>
</feature>
<protein>
    <submittedName>
        <fullName evidence="6">Uncharacterized protein</fullName>
    </submittedName>
</protein>
<comment type="caution">
    <text evidence="6">The sequence shown here is derived from an EMBL/GenBank/DDBJ whole genome shotgun (WGS) entry which is preliminary data.</text>
</comment>
<keyword evidence="5" id="KW-0812">Transmembrane</keyword>
<keyword evidence="5" id="KW-1133">Transmembrane helix</keyword>
<feature type="transmembrane region" description="Helical" evidence="5">
    <location>
        <begin position="513"/>
        <end position="531"/>
    </location>
</feature>